<feature type="transmembrane region" description="Helical" evidence="6">
    <location>
        <begin position="209"/>
        <end position="237"/>
    </location>
</feature>
<dbReference type="CDD" id="cd10336">
    <property type="entry name" value="SLC6sbd_Tyt1-Like"/>
    <property type="match status" value="1"/>
</dbReference>
<feature type="transmembrane region" description="Helical" evidence="6">
    <location>
        <begin position="372"/>
        <end position="390"/>
    </location>
</feature>
<dbReference type="PANTHER" id="PTHR42948">
    <property type="entry name" value="TRANSPORTER"/>
    <property type="match status" value="1"/>
</dbReference>
<name>A0ABD5U5S4_9EURY</name>
<dbReference type="AlphaFoldDB" id="A0ABD5U5S4"/>
<comment type="caution">
    <text evidence="7">The sequence shown here is derived from an EMBL/GenBank/DDBJ whole genome shotgun (WGS) entry which is preliminary data.</text>
</comment>
<feature type="transmembrane region" description="Helical" evidence="6">
    <location>
        <begin position="249"/>
        <end position="271"/>
    </location>
</feature>
<reference evidence="7 8" key="1">
    <citation type="journal article" date="2019" name="Int. J. Syst. Evol. Microbiol.">
        <title>The Global Catalogue of Microorganisms (GCM) 10K type strain sequencing project: providing services to taxonomists for standard genome sequencing and annotation.</title>
        <authorList>
            <consortium name="The Broad Institute Genomics Platform"/>
            <consortium name="The Broad Institute Genome Sequencing Center for Infectious Disease"/>
            <person name="Wu L."/>
            <person name="Ma J."/>
        </authorList>
    </citation>
    <scope>NUCLEOTIDE SEQUENCE [LARGE SCALE GENOMIC DNA]</scope>
    <source>
        <strain evidence="7 8">PSRA2</strain>
    </source>
</reference>
<dbReference type="SUPFAM" id="SSF161070">
    <property type="entry name" value="SNF-like"/>
    <property type="match status" value="1"/>
</dbReference>
<accession>A0ABD5U5S4</accession>
<evidence type="ECO:0000313" key="8">
    <source>
        <dbReference type="Proteomes" id="UP001596406"/>
    </source>
</evidence>
<dbReference type="InterPro" id="IPR037272">
    <property type="entry name" value="SNS_sf"/>
</dbReference>
<evidence type="ECO:0000313" key="7">
    <source>
        <dbReference type="EMBL" id="MFC6835882.1"/>
    </source>
</evidence>
<comment type="subcellular location">
    <subcellularLocation>
        <location evidence="1">Membrane</location>
        <topology evidence="1">Multi-pass membrane protein</topology>
    </subcellularLocation>
</comment>
<evidence type="ECO:0000256" key="6">
    <source>
        <dbReference type="SAM" id="Phobius"/>
    </source>
</evidence>
<evidence type="ECO:0000256" key="5">
    <source>
        <dbReference type="ARBA" id="ARBA00023136"/>
    </source>
</evidence>
<feature type="transmembrane region" description="Helical" evidence="6">
    <location>
        <begin position="342"/>
        <end position="366"/>
    </location>
</feature>
<dbReference type="EMBL" id="JBHSXM010000001">
    <property type="protein sequence ID" value="MFC6835882.1"/>
    <property type="molecule type" value="Genomic_DNA"/>
</dbReference>
<dbReference type="NCBIfam" id="NF037979">
    <property type="entry name" value="Na_transp"/>
    <property type="match status" value="1"/>
</dbReference>
<dbReference type="InterPro" id="IPR000175">
    <property type="entry name" value="Na/ntran_symport"/>
</dbReference>
<feature type="transmembrane region" description="Helical" evidence="6">
    <location>
        <begin position="435"/>
        <end position="456"/>
    </location>
</feature>
<evidence type="ECO:0000256" key="2">
    <source>
        <dbReference type="ARBA" id="ARBA00022448"/>
    </source>
</evidence>
<keyword evidence="5 6" id="KW-0472">Membrane</keyword>
<keyword evidence="4 6" id="KW-1133">Transmembrane helix</keyword>
<keyword evidence="2" id="KW-0813">Transport</keyword>
<feature type="transmembrane region" description="Helical" evidence="6">
    <location>
        <begin position="40"/>
        <end position="64"/>
    </location>
</feature>
<keyword evidence="3 6" id="KW-0812">Transmembrane</keyword>
<evidence type="ECO:0000256" key="4">
    <source>
        <dbReference type="ARBA" id="ARBA00022989"/>
    </source>
</evidence>
<dbReference type="PRINTS" id="PR00176">
    <property type="entry name" value="NANEUSMPORT"/>
</dbReference>
<dbReference type="InterPro" id="IPR047218">
    <property type="entry name" value="YocR/YhdH-like"/>
</dbReference>
<feature type="transmembrane region" description="Helical" evidence="6">
    <location>
        <begin position="411"/>
        <end position="429"/>
    </location>
</feature>
<feature type="transmembrane region" description="Helical" evidence="6">
    <location>
        <begin position="140"/>
        <end position="162"/>
    </location>
</feature>
<dbReference type="RefSeq" id="WP_304447577.1">
    <property type="nucleotide sequence ID" value="NZ_JARRAH010000001.1"/>
</dbReference>
<feature type="transmembrane region" description="Helical" evidence="6">
    <location>
        <begin position="174"/>
        <end position="197"/>
    </location>
</feature>
<gene>
    <name evidence="7" type="ORF">ACFQHK_05095</name>
</gene>
<protein>
    <submittedName>
        <fullName evidence="7">Sodium-dependent transporter</fullName>
    </submittedName>
</protein>
<dbReference type="PANTHER" id="PTHR42948:SF1">
    <property type="entry name" value="TRANSPORTER"/>
    <property type="match status" value="1"/>
</dbReference>
<dbReference type="GO" id="GO:0016020">
    <property type="term" value="C:membrane"/>
    <property type="evidence" value="ECO:0007669"/>
    <property type="project" value="UniProtKB-SubCell"/>
</dbReference>
<sequence>MSERETWSTNLGFVLAAIGSAVGLGNIWRFPWLTAENGGSAFLVVYLGLVVAIGVPGLVAEFVIGRRGHRDPVGAFRALSRSRWWPVVGVYAVGTTLLVLTFYSVVGGWILRYTVGSLTGAYVADPATYFGTVSFGPEAVVAHLVFLGVVGAIIATGVSGGIERSSKAMMPAIVVLLGGLAVWAFSLPGAAGGYEFFLSFDVATLRENFLAILGPAAGQALFTLSLGAGSMLTYASYLDRDESLPADATVIAVANTLIGVLTGLVVFPLLFSQGLPPGSGGEGALFIALAEAFASLPAGGVVAPLFFGVVLLAAVSSAISMLETPVAYLVDEHAVPRRRATLGVVGLLAVTGSATALAPSAFGLIAGTLADLALTGGLLAFVVFVGWVLGRDAVDEYRAGAGSLSTPLAGAWHALVAWGLPVVLGFTLLTSLASLAGVALGVELRVALTLGALVVVRTLVRMGRERRPVAGAD</sequence>
<dbReference type="Pfam" id="PF00209">
    <property type="entry name" value="SNF"/>
    <property type="match status" value="2"/>
</dbReference>
<evidence type="ECO:0000256" key="1">
    <source>
        <dbReference type="ARBA" id="ARBA00004141"/>
    </source>
</evidence>
<organism evidence="7 8">
    <name type="scientific">Halomarina ordinaria</name>
    <dbReference type="NCBI Taxonomy" id="3033939"/>
    <lineage>
        <taxon>Archaea</taxon>
        <taxon>Methanobacteriati</taxon>
        <taxon>Methanobacteriota</taxon>
        <taxon>Stenosarchaea group</taxon>
        <taxon>Halobacteria</taxon>
        <taxon>Halobacteriales</taxon>
        <taxon>Natronomonadaceae</taxon>
        <taxon>Halomarina</taxon>
    </lineage>
</organism>
<dbReference type="Proteomes" id="UP001596406">
    <property type="component" value="Unassembled WGS sequence"/>
</dbReference>
<evidence type="ECO:0000256" key="3">
    <source>
        <dbReference type="ARBA" id="ARBA00022692"/>
    </source>
</evidence>
<proteinExistence type="predicted"/>
<feature type="transmembrane region" description="Helical" evidence="6">
    <location>
        <begin position="84"/>
        <end position="111"/>
    </location>
</feature>
<feature type="transmembrane region" description="Helical" evidence="6">
    <location>
        <begin position="7"/>
        <end position="28"/>
    </location>
</feature>
<keyword evidence="8" id="KW-1185">Reference proteome</keyword>
<dbReference type="PROSITE" id="PS50267">
    <property type="entry name" value="NA_NEUROTRAN_SYMP_3"/>
    <property type="match status" value="1"/>
</dbReference>